<evidence type="ECO:0000256" key="1">
    <source>
        <dbReference type="ARBA" id="ARBA00022676"/>
    </source>
</evidence>
<dbReference type="SUPFAM" id="SSF53756">
    <property type="entry name" value="UDP-Glycosyltransferase/glycogen phosphorylase"/>
    <property type="match status" value="1"/>
</dbReference>
<dbReference type="RefSeq" id="WP_256029138.1">
    <property type="nucleotide sequence ID" value="NZ_JAHLKM010000005.1"/>
</dbReference>
<keyword evidence="2" id="KW-0808">Transferase</keyword>
<dbReference type="GO" id="GO:0016757">
    <property type="term" value="F:glycosyltransferase activity"/>
    <property type="evidence" value="ECO:0007669"/>
    <property type="project" value="UniProtKB-KW"/>
</dbReference>
<comment type="caution">
    <text evidence="3">The sequence shown here is derived from an EMBL/GenBank/DDBJ whole genome shotgun (WGS) entry which is preliminary data.</text>
</comment>
<accession>A0A9R1CSL9</accession>
<keyword evidence="4" id="KW-1185">Reference proteome</keyword>
<evidence type="ECO:0000256" key="2">
    <source>
        <dbReference type="ARBA" id="ARBA00022679"/>
    </source>
</evidence>
<protein>
    <submittedName>
        <fullName evidence="3">Glycosyltransferase family 4 protein</fullName>
    </submittedName>
</protein>
<dbReference type="AlphaFoldDB" id="A0A9R1CSL9"/>
<dbReference type="Proteomes" id="UP001139494">
    <property type="component" value="Unassembled WGS sequence"/>
</dbReference>
<keyword evidence="1" id="KW-0328">Glycosyltransferase</keyword>
<organism evidence="3 4">
    <name type="scientific">Natronomonas aquatica</name>
    <dbReference type="NCBI Taxonomy" id="2841590"/>
    <lineage>
        <taxon>Archaea</taxon>
        <taxon>Methanobacteriati</taxon>
        <taxon>Methanobacteriota</taxon>
        <taxon>Stenosarchaea group</taxon>
        <taxon>Halobacteria</taxon>
        <taxon>Halobacteriales</taxon>
        <taxon>Natronomonadaceae</taxon>
        <taxon>Natronomonas</taxon>
    </lineage>
</organism>
<name>A0A9R1CSL9_9EURY</name>
<reference evidence="3" key="1">
    <citation type="journal article" date="2023" name="Front. Microbiol.">
        <title>Genomic-based phylogenetic and metabolic analyses of the genus Natronomonas, and description of Natronomonas aquatica sp. nov.</title>
        <authorList>
            <person name="Garcia-Roldan A."/>
            <person name="Duran-Viseras A."/>
            <person name="de la Haba R.R."/>
            <person name="Corral P."/>
            <person name="Sanchez-Porro C."/>
            <person name="Ventosa A."/>
        </authorList>
    </citation>
    <scope>NUCLEOTIDE SEQUENCE</scope>
    <source>
        <strain evidence="3">F2-12</strain>
    </source>
</reference>
<dbReference type="Gene3D" id="3.40.50.2000">
    <property type="entry name" value="Glycogen Phosphorylase B"/>
    <property type="match status" value="2"/>
</dbReference>
<evidence type="ECO:0000313" key="4">
    <source>
        <dbReference type="Proteomes" id="UP001139494"/>
    </source>
</evidence>
<evidence type="ECO:0000313" key="3">
    <source>
        <dbReference type="EMBL" id="MCQ4333120.1"/>
    </source>
</evidence>
<sequence length="296" mass="33070">MEVRTHDVVVVEKELLPYVPAVFERLLSRLETPYIVDYDDAVFHNYDLSDNPIVRRLLGQKIDIVMRRADAVVAGNEYLASRARKADASRVEIIPTVIDLDRYPHVPPDDEGPFTIGWIGSPTTAQYVEGIAPALREVCQDRDARVVLVGSGDVKLSGVPFEVREWSEESEIDDITSFDVGIMPLEDTPWERGKCGLKLIQYMGCGKPVVASPVGVNAEIAEHEYNGFHAKTDNDWVASLIELATDNTLASTMGTRGREQIEERYCLESTSSKWQTLLIELSKMNKQNQMGLSNDG</sequence>
<dbReference type="EMBL" id="JAHLKM010000005">
    <property type="protein sequence ID" value="MCQ4333120.1"/>
    <property type="molecule type" value="Genomic_DNA"/>
</dbReference>
<proteinExistence type="predicted"/>
<gene>
    <name evidence="3" type="ORF">KM295_06340</name>
</gene>
<dbReference type="CDD" id="cd03801">
    <property type="entry name" value="GT4_PimA-like"/>
    <property type="match status" value="1"/>
</dbReference>
<dbReference type="PANTHER" id="PTHR12526:SF510">
    <property type="entry name" value="D-INOSITOL 3-PHOSPHATE GLYCOSYLTRANSFERASE"/>
    <property type="match status" value="1"/>
</dbReference>
<dbReference type="PANTHER" id="PTHR12526">
    <property type="entry name" value="GLYCOSYLTRANSFERASE"/>
    <property type="match status" value="1"/>
</dbReference>
<dbReference type="Pfam" id="PF13692">
    <property type="entry name" value="Glyco_trans_1_4"/>
    <property type="match status" value="1"/>
</dbReference>